<evidence type="ECO:0000313" key="16">
    <source>
        <dbReference type="WBParaSite" id="PgR004_g245_t02"/>
    </source>
</evidence>
<dbReference type="PROSITE" id="PS51788">
    <property type="entry name" value="CULT"/>
    <property type="match status" value="1"/>
</dbReference>
<keyword evidence="15" id="KW-1185">Reference proteome</keyword>
<dbReference type="Gene3D" id="2.170.150.20">
    <property type="entry name" value="Peptide methionine sulfoxide reductase"/>
    <property type="match status" value="1"/>
</dbReference>
<evidence type="ECO:0000313" key="15">
    <source>
        <dbReference type="Proteomes" id="UP000887569"/>
    </source>
</evidence>
<dbReference type="AlphaFoldDB" id="A0A915ADS9"/>
<dbReference type="Pfam" id="PF02190">
    <property type="entry name" value="LON_substr_bdg"/>
    <property type="match status" value="1"/>
</dbReference>
<dbReference type="Pfam" id="PF03226">
    <property type="entry name" value="Yippee-Mis18"/>
    <property type="match status" value="1"/>
</dbReference>
<dbReference type="FunFam" id="2.170.150.20:FF:000007">
    <property type="entry name" value="Protein cereblon"/>
    <property type="match status" value="1"/>
</dbReference>
<organism evidence="15 16">
    <name type="scientific">Parascaris univalens</name>
    <name type="common">Nematode worm</name>
    <dbReference type="NCBI Taxonomy" id="6257"/>
    <lineage>
        <taxon>Eukaryota</taxon>
        <taxon>Metazoa</taxon>
        <taxon>Ecdysozoa</taxon>
        <taxon>Nematoda</taxon>
        <taxon>Chromadorea</taxon>
        <taxon>Rhabditida</taxon>
        <taxon>Spirurina</taxon>
        <taxon>Ascaridomorpha</taxon>
        <taxon>Ascaridoidea</taxon>
        <taxon>Ascarididae</taxon>
        <taxon>Parascaris</taxon>
    </lineage>
</organism>
<comment type="pathway">
    <text evidence="2">Protein modification; protein ubiquitination.</text>
</comment>
<feature type="domain" description="CULT" evidence="14">
    <location>
        <begin position="290"/>
        <end position="395"/>
    </location>
</feature>
<dbReference type="InterPro" id="IPR003111">
    <property type="entry name" value="Lon_prtase_N"/>
</dbReference>
<evidence type="ECO:0000256" key="13">
    <source>
        <dbReference type="SAM" id="MobiDB-lite"/>
    </source>
</evidence>
<comment type="similarity">
    <text evidence="3">Belongs to the CRBN family.</text>
</comment>
<dbReference type="GO" id="GO:0046872">
    <property type="term" value="F:metal ion binding"/>
    <property type="evidence" value="ECO:0007669"/>
    <property type="project" value="UniProtKB-KW"/>
</dbReference>
<reference evidence="16" key="1">
    <citation type="submission" date="2022-11" db="UniProtKB">
        <authorList>
            <consortium name="WormBaseParasite"/>
        </authorList>
    </citation>
    <scope>IDENTIFICATION</scope>
</reference>
<keyword evidence="6" id="KW-0833">Ubl conjugation pathway</keyword>
<evidence type="ECO:0000256" key="2">
    <source>
        <dbReference type="ARBA" id="ARBA00004906"/>
    </source>
</evidence>
<name>A0A915ADS9_PARUN</name>
<keyword evidence="8" id="KW-0832">Ubl conjugation</keyword>
<dbReference type="GO" id="GO:0005634">
    <property type="term" value="C:nucleus"/>
    <property type="evidence" value="ECO:0007669"/>
    <property type="project" value="UniProtKB-SubCell"/>
</dbReference>
<dbReference type="CDD" id="cd15777">
    <property type="entry name" value="CRBN_C_like"/>
    <property type="match status" value="1"/>
</dbReference>
<dbReference type="SMART" id="SM00464">
    <property type="entry name" value="LON"/>
    <property type="match status" value="1"/>
</dbReference>
<dbReference type="InterPro" id="IPR046336">
    <property type="entry name" value="Lon_prtase_N_sf"/>
</dbReference>
<evidence type="ECO:0000256" key="5">
    <source>
        <dbReference type="ARBA" id="ARBA00022723"/>
    </source>
</evidence>
<evidence type="ECO:0000256" key="11">
    <source>
        <dbReference type="ARBA" id="ARBA00046075"/>
    </source>
</evidence>
<feature type="region of interest" description="Disordered" evidence="13">
    <location>
        <begin position="9"/>
        <end position="47"/>
    </location>
</feature>
<comment type="subunit">
    <text evidence="12">Likely a component of a DCX (DDB1-CUL4-X-box) protein ligase complex. May interact with pic/DDB1.</text>
</comment>
<evidence type="ECO:0000259" key="14">
    <source>
        <dbReference type="PROSITE" id="PS51788"/>
    </source>
</evidence>
<comment type="function">
    <text evidence="11">Substrate recognition component of a DCX (DDB1-CUL4-X-box) E3 protein ligase complex that mediates the ubiquitination and subsequent proteasomal degradation of target proteins. Has an essential role in mediating growth by negatively regulating insulin signaling. It also has a role in maintaining presynaptic function in the neuromuscular junction synapses of third-instar larvae.</text>
</comment>
<evidence type="ECO:0000256" key="3">
    <source>
        <dbReference type="ARBA" id="ARBA00005293"/>
    </source>
</evidence>
<evidence type="ECO:0000256" key="1">
    <source>
        <dbReference type="ARBA" id="ARBA00004123"/>
    </source>
</evidence>
<dbReference type="WBParaSite" id="PgR004_g245_t02">
    <property type="protein sequence ID" value="PgR004_g245_t02"/>
    <property type="gene ID" value="PgR004_g245"/>
</dbReference>
<evidence type="ECO:0000256" key="6">
    <source>
        <dbReference type="ARBA" id="ARBA00022786"/>
    </source>
</evidence>
<dbReference type="Proteomes" id="UP000887569">
    <property type="component" value="Unplaced"/>
</dbReference>
<keyword evidence="9" id="KW-0539">Nucleus</keyword>
<dbReference type="SUPFAM" id="SSF88697">
    <property type="entry name" value="PUA domain-like"/>
    <property type="match status" value="1"/>
</dbReference>
<evidence type="ECO:0000256" key="7">
    <source>
        <dbReference type="ARBA" id="ARBA00022833"/>
    </source>
</evidence>
<evidence type="ECO:0000256" key="12">
    <source>
        <dbReference type="ARBA" id="ARBA00046796"/>
    </source>
</evidence>
<dbReference type="Gene3D" id="2.30.130.40">
    <property type="entry name" value="LON domain-like"/>
    <property type="match status" value="1"/>
</dbReference>
<evidence type="ECO:0000256" key="10">
    <source>
        <dbReference type="ARBA" id="ARBA00030079"/>
    </source>
</evidence>
<keyword evidence="7" id="KW-0862">Zinc</keyword>
<protein>
    <recommendedName>
        <fullName evidence="4">Protein cereblon</fullName>
    </recommendedName>
    <alternativeName>
        <fullName evidence="10">Protein ohgata</fullName>
    </alternativeName>
</protein>
<dbReference type="Gene3D" id="1.20.58.1480">
    <property type="match status" value="1"/>
</dbReference>
<evidence type="ECO:0000256" key="4">
    <source>
        <dbReference type="ARBA" id="ARBA00014394"/>
    </source>
</evidence>
<comment type="subcellular location">
    <subcellularLocation>
        <location evidence="1">Nucleus</location>
    </subcellularLocation>
</comment>
<proteinExistence type="inferred from homology"/>
<sequence>GPRYRIIVCGMSDSDEEMNEGSQSGGSASDDEAQENAENAPRQPFDVRLPPAHQYLQLAAAEETSPGHKLEEANTVITVSILEMPVVLLPSQLLPFHTDVPVLVSQLGEAARRNDFIAFKPSLSVRNSNIATLIQVRSVQENNGGITVQAVGRQRCRILTRRSAINGMPYGEVRVLDERELRDFTDAFDPVSFSRIRRSKTFRFYAALSAHPVFALRACLTESQVDRLVKWLIVFHQLDKVNSILGQGKTAFSYWVAANIPIDMETRLELLDEPCTDRRLAQECALIKRINVIVCRGCGTTLCNMSNMINVSAEGNSALYVNPGGYVHDLFTVSKVTSTIARGQPSSEYSWFPGYKWTIHECAHCMRHVGWRFTSSNLNPPSFFGLTRSSIRPAGSTHSSAPAVQGTGQLAIV</sequence>
<keyword evidence="5" id="KW-0479">Metal-binding</keyword>
<dbReference type="InterPro" id="IPR015947">
    <property type="entry name" value="PUA-like_sf"/>
</dbReference>
<evidence type="ECO:0000256" key="9">
    <source>
        <dbReference type="ARBA" id="ARBA00023242"/>
    </source>
</evidence>
<evidence type="ECO:0000256" key="8">
    <source>
        <dbReference type="ARBA" id="ARBA00022843"/>
    </source>
</evidence>
<dbReference type="InterPro" id="IPR004910">
    <property type="entry name" value="Yippee/Mis18/Cereblon"/>
</dbReference>
<dbReference type="InterPro" id="IPR034750">
    <property type="entry name" value="CULT"/>
</dbReference>
<accession>A0A915ADS9</accession>